<dbReference type="AlphaFoldDB" id="H2J890"/>
<organism evidence="2 3">
    <name type="scientific">Marinitoga piezophila (strain DSM 14283 / JCM 11233 / KA3)</name>
    <dbReference type="NCBI Taxonomy" id="443254"/>
    <lineage>
        <taxon>Bacteria</taxon>
        <taxon>Thermotogati</taxon>
        <taxon>Thermotogota</taxon>
        <taxon>Thermotogae</taxon>
        <taxon>Petrotogales</taxon>
        <taxon>Petrotogaceae</taxon>
        <taxon>Marinitoga</taxon>
    </lineage>
</organism>
<dbReference type="HOGENOM" id="CLU_046693_2_0_0"/>
<evidence type="ECO:0000313" key="2">
    <source>
        <dbReference type="EMBL" id="AEX85574.1"/>
    </source>
</evidence>
<accession>H2J890</accession>
<dbReference type="InterPro" id="IPR027417">
    <property type="entry name" value="P-loop_NTPase"/>
</dbReference>
<dbReference type="Proteomes" id="UP000007161">
    <property type="component" value="Chromosome"/>
</dbReference>
<keyword evidence="3" id="KW-1185">Reference proteome</keyword>
<dbReference type="PANTHER" id="PTHR40396">
    <property type="entry name" value="ATPASE-LIKE PROTEIN"/>
    <property type="match status" value="1"/>
</dbReference>
<dbReference type="KEGG" id="mpz:Marpi_1164"/>
<feature type="domain" description="ATPase AAA-type core" evidence="1">
    <location>
        <begin position="283"/>
        <end position="351"/>
    </location>
</feature>
<sequence>MLIDFSFYNFKSFAERTEFSMVADDKEAKSYFNAEKFKLLKTAAIYGPNAGGKSNLFKAFKFYIYLILNSANFGFEIPDEKFKLNKKYIDEPMIFEGRFIIDKIYYRYGFSIKDRKIESEWLYYRPKGREARIFERDWQEFKRGKFSEGKGVEEKTKANTLFLSSLAQWNSKTAIKIVEFFQKINFISTDFPVVITLDLMEKGVVNKDEILNMLKNADMGINDFRNERIEIRTDEKVALTPQNIGIISVNNEKLYSNKLITYHPVFDEKNNYIENIEFDFLKEESDGTKKYFGILGPVLATLKNGSILFIDELDTRIHPLLLRTIIELFNSEKNEKNAQLIFTTHNTLILNPELFSRDQIWFVSKDKYGKSELYSLLEIKGVRKNANFEKDYLKGKYGAIPYLKKILKGFDLK</sequence>
<evidence type="ECO:0000259" key="1">
    <source>
        <dbReference type="Pfam" id="PF13304"/>
    </source>
</evidence>
<dbReference type="InterPro" id="IPR003959">
    <property type="entry name" value="ATPase_AAA_core"/>
</dbReference>
<reference evidence="2 3" key="1">
    <citation type="journal article" date="2012" name="J. Bacteriol.">
        <title>Complete Genome Sequence of the Thermophilic, Piezophilic, Heterotrophic Bacterium Marinitoga piezophila KA3.</title>
        <authorList>
            <person name="Lucas S."/>
            <person name="Han J."/>
            <person name="Lapidus A."/>
            <person name="Cheng J.F."/>
            <person name="Goodwin L.A."/>
            <person name="Pitluck S."/>
            <person name="Peters L."/>
            <person name="Mikhailova N."/>
            <person name="Teshima H."/>
            <person name="Detter J.C."/>
            <person name="Han C."/>
            <person name="Tapia R."/>
            <person name="Land M."/>
            <person name="Hauser L."/>
            <person name="Kyrpides N.C."/>
            <person name="Ivanova N."/>
            <person name="Pagani I."/>
            <person name="Vannier P."/>
            <person name="Oger P."/>
            <person name="Bartlett D.H."/>
            <person name="Noll K.M."/>
            <person name="Woyke T."/>
            <person name="Jebbar M."/>
        </authorList>
    </citation>
    <scope>NUCLEOTIDE SEQUENCE [LARGE SCALE GENOMIC DNA]</scope>
    <source>
        <strain evidence="3">DSM 14283 / JCM 11233 / KA3</strain>
    </source>
</reference>
<feature type="domain" description="ATPase AAA-type core" evidence="1">
    <location>
        <begin position="44"/>
        <end position="147"/>
    </location>
</feature>
<reference evidence="3" key="2">
    <citation type="submission" date="2012-01" db="EMBL/GenBank/DDBJ databases">
        <title>Complete sequence of chromosome of Marinitoga piezophila KA3.</title>
        <authorList>
            <person name="Lucas S."/>
            <person name="Han J."/>
            <person name="Lapidus A."/>
            <person name="Cheng J.-F."/>
            <person name="Goodwin L."/>
            <person name="Pitluck S."/>
            <person name="Peters L."/>
            <person name="Mikhailova N."/>
            <person name="Teshima H."/>
            <person name="Detter J.C."/>
            <person name="Han C."/>
            <person name="Tapia R."/>
            <person name="Land M."/>
            <person name="Hauser L."/>
            <person name="Kyrpides N."/>
            <person name="Ivanova N."/>
            <person name="Pagani I."/>
            <person name="Jebbar M."/>
            <person name="Vannier P."/>
            <person name="Oger P."/>
            <person name="Cario A."/>
            <person name="Bartlett D."/>
            <person name="Noll K.M."/>
            <person name="Woyke T."/>
        </authorList>
    </citation>
    <scope>NUCLEOTIDE SEQUENCE [LARGE SCALE GENOMIC DNA]</scope>
    <source>
        <strain evidence="3">DSM 14283 / JCM 11233 / KA3</strain>
    </source>
</reference>
<dbReference type="EMBL" id="CP003257">
    <property type="protein sequence ID" value="AEX85574.1"/>
    <property type="molecule type" value="Genomic_DNA"/>
</dbReference>
<dbReference type="GO" id="GO:0016887">
    <property type="term" value="F:ATP hydrolysis activity"/>
    <property type="evidence" value="ECO:0007669"/>
    <property type="project" value="InterPro"/>
</dbReference>
<dbReference type="Pfam" id="PF13304">
    <property type="entry name" value="AAA_21"/>
    <property type="match status" value="2"/>
</dbReference>
<protein>
    <submittedName>
        <fullName evidence="2">Putative ATPase</fullName>
    </submittedName>
</protein>
<dbReference type="Gene3D" id="3.40.50.300">
    <property type="entry name" value="P-loop containing nucleotide triphosphate hydrolases"/>
    <property type="match status" value="1"/>
</dbReference>
<dbReference type="RefSeq" id="WP_014296646.1">
    <property type="nucleotide sequence ID" value="NC_016751.1"/>
</dbReference>
<dbReference type="STRING" id="443254.Marpi_1164"/>
<evidence type="ECO:0000313" key="3">
    <source>
        <dbReference type="Proteomes" id="UP000007161"/>
    </source>
</evidence>
<dbReference type="PANTHER" id="PTHR40396:SF1">
    <property type="entry name" value="ATPASE AAA-TYPE CORE DOMAIN-CONTAINING PROTEIN"/>
    <property type="match status" value="1"/>
</dbReference>
<proteinExistence type="predicted"/>
<name>H2J890_MARPK</name>
<gene>
    <name evidence="2" type="ordered locus">Marpi_1164</name>
</gene>
<dbReference type="SUPFAM" id="SSF52540">
    <property type="entry name" value="P-loop containing nucleoside triphosphate hydrolases"/>
    <property type="match status" value="1"/>
</dbReference>
<dbReference type="eggNOG" id="COG1106">
    <property type="taxonomic scope" value="Bacteria"/>
</dbReference>
<dbReference type="GO" id="GO:0005524">
    <property type="term" value="F:ATP binding"/>
    <property type="evidence" value="ECO:0007669"/>
    <property type="project" value="InterPro"/>
</dbReference>